<protein>
    <submittedName>
        <fullName evidence="8">Testis expressed 101</fullName>
    </submittedName>
</protein>
<reference evidence="8" key="2">
    <citation type="submission" date="2025-09" db="UniProtKB">
        <authorList>
            <consortium name="Ensembl"/>
        </authorList>
    </citation>
    <scope>IDENTIFICATION</scope>
</reference>
<name>A0A8C2UKW0_CHILA</name>
<dbReference type="RefSeq" id="XP_005412492.1">
    <property type="nucleotide sequence ID" value="XM_005412435.2"/>
</dbReference>
<feature type="signal peptide" evidence="6">
    <location>
        <begin position="1"/>
        <end position="21"/>
    </location>
</feature>
<evidence type="ECO:0000256" key="6">
    <source>
        <dbReference type="SAM" id="SignalP"/>
    </source>
</evidence>
<keyword evidence="2" id="KW-1003">Cell membrane</keyword>
<dbReference type="Pfam" id="PF00021">
    <property type="entry name" value="UPAR_LY6"/>
    <property type="match status" value="2"/>
</dbReference>
<dbReference type="Proteomes" id="UP000694398">
    <property type="component" value="Unassembled WGS sequence"/>
</dbReference>
<feature type="domain" description="UPAR/Ly6" evidence="7">
    <location>
        <begin position="135"/>
        <end position="209"/>
    </location>
</feature>
<dbReference type="PANTHER" id="PTHR16529:SF3">
    <property type="entry name" value="TESTIS-EXPRESSED PROTEIN 101"/>
    <property type="match status" value="1"/>
</dbReference>
<feature type="chain" id="PRO_5034407540" evidence="6">
    <location>
        <begin position="22"/>
        <end position="247"/>
    </location>
</feature>
<evidence type="ECO:0000259" key="7">
    <source>
        <dbReference type="Pfam" id="PF00021"/>
    </source>
</evidence>
<dbReference type="Gene3D" id="2.10.60.10">
    <property type="entry name" value="CD59"/>
    <property type="match status" value="1"/>
</dbReference>
<dbReference type="GeneID" id="102014398"/>
<dbReference type="CDD" id="cd23622">
    <property type="entry name" value="TFP_LU_ECD_TEX101_rpt1"/>
    <property type="match status" value="1"/>
</dbReference>
<dbReference type="GO" id="GO:0030317">
    <property type="term" value="P:flagellated sperm motility"/>
    <property type="evidence" value="ECO:0007669"/>
    <property type="project" value="Ensembl"/>
</dbReference>
<keyword evidence="5" id="KW-0325">Glycoprotein</keyword>
<organism evidence="8 9">
    <name type="scientific">Chinchilla lanigera</name>
    <name type="common">Long-tailed chinchilla</name>
    <name type="synonym">Chinchilla villidera</name>
    <dbReference type="NCBI Taxonomy" id="34839"/>
    <lineage>
        <taxon>Eukaryota</taxon>
        <taxon>Metazoa</taxon>
        <taxon>Chordata</taxon>
        <taxon>Craniata</taxon>
        <taxon>Vertebrata</taxon>
        <taxon>Euteleostomi</taxon>
        <taxon>Mammalia</taxon>
        <taxon>Eutheria</taxon>
        <taxon>Euarchontoglires</taxon>
        <taxon>Glires</taxon>
        <taxon>Rodentia</taxon>
        <taxon>Hystricomorpha</taxon>
        <taxon>Chinchillidae</taxon>
        <taxon>Chinchilla</taxon>
    </lineage>
</organism>
<dbReference type="GO" id="GO:0044853">
    <property type="term" value="C:plasma membrane raft"/>
    <property type="evidence" value="ECO:0007669"/>
    <property type="project" value="TreeGrafter"/>
</dbReference>
<evidence type="ECO:0000256" key="3">
    <source>
        <dbReference type="ARBA" id="ARBA00022729"/>
    </source>
</evidence>
<keyword evidence="4" id="KW-0472">Membrane</keyword>
<comment type="subcellular location">
    <subcellularLocation>
        <location evidence="1">Cell membrane</location>
    </subcellularLocation>
</comment>
<dbReference type="GO" id="GO:1901317">
    <property type="term" value="P:regulation of flagellated sperm motility"/>
    <property type="evidence" value="ECO:0007669"/>
    <property type="project" value="Ensembl"/>
</dbReference>
<accession>A0A8C2UKW0</accession>
<dbReference type="GO" id="GO:0007339">
    <property type="term" value="P:binding of sperm to zona pellucida"/>
    <property type="evidence" value="ECO:0007669"/>
    <property type="project" value="Ensembl"/>
</dbReference>
<gene>
    <name evidence="8" type="primary">TEX101</name>
</gene>
<feature type="domain" description="UPAR/Ly6" evidence="7">
    <location>
        <begin position="47"/>
        <end position="115"/>
    </location>
</feature>
<dbReference type="InterPro" id="IPR051899">
    <property type="entry name" value="Fert-Immune_med_protein"/>
</dbReference>
<dbReference type="GO" id="GO:0005576">
    <property type="term" value="C:extracellular region"/>
    <property type="evidence" value="ECO:0007669"/>
    <property type="project" value="Ensembl"/>
</dbReference>
<evidence type="ECO:0000256" key="4">
    <source>
        <dbReference type="ARBA" id="ARBA00023136"/>
    </source>
</evidence>
<evidence type="ECO:0000256" key="1">
    <source>
        <dbReference type="ARBA" id="ARBA00004236"/>
    </source>
</evidence>
<dbReference type="InterPro" id="IPR016054">
    <property type="entry name" value="LY6_UPA_recep-like"/>
</dbReference>
<dbReference type="GeneTree" id="ENSGT00530000063351"/>
<sequence length="247" mass="26625">MGRFQDLLLLFLLGCASLTMAQNLLCHKGVFTTLLDDPRNSSNWTGGEVETCDKGALCQETILMIIAAGEKTAILATKGCISEKTESVTFIQHSPPPGLVAVSYTNYCESPLCNKRESIASFWKPEVTTAPSVRTLHCPTCVAQGTCFNAPLLPCPHGTTRCYQGKLNFSGGGINSSLEVKGCTATAGCRLMARISEVGPISMTEVCPRQLQAQARKAASGASWFPVSVWRLTLRLSLLLQSLVLFF</sequence>
<dbReference type="OMA" id="QETVLMI"/>
<proteinExistence type="predicted"/>
<evidence type="ECO:0000256" key="5">
    <source>
        <dbReference type="ARBA" id="ARBA00023180"/>
    </source>
</evidence>
<keyword evidence="3 6" id="KW-0732">Signal</keyword>
<evidence type="ECO:0000313" key="8">
    <source>
        <dbReference type="Ensembl" id="ENSCLAP00000001568.1"/>
    </source>
</evidence>
<keyword evidence="9" id="KW-1185">Reference proteome</keyword>
<dbReference type="GO" id="GO:0002080">
    <property type="term" value="C:acrosomal membrane"/>
    <property type="evidence" value="ECO:0007669"/>
    <property type="project" value="Ensembl"/>
</dbReference>
<dbReference type="PANTHER" id="PTHR16529">
    <property type="entry name" value="CD177 ANTIGEN"/>
    <property type="match status" value="1"/>
</dbReference>
<evidence type="ECO:0000256" key="2">
    <source>
        <dbReference type="ARBA" id="ARBA00022475"/>
    </source>
</evidence>
<dbReference type="CTD" id="83639"/>
<dbReference type="Ensembl" id="ENSCLAT00000001611.1">
    <property type="protein sequence ID" value="ENSCLAP00000001568.1"/>
    <property type="gene ID" value="ENSCLAG00000001178.1"/>
</dbReference>
<dbReference type="CDD" id="cd23634">
    <property type="entry name" value="TFP_LU_ECD_TEX101_rpt2"/>
    <property type="match status" value="1"/>
</dbReference>
<dbReference type="SUPFAM" id="SSF57302">
    <property type="entry name" value="Snake toxin-like"/>
    <property type="match status" value="1"/>
</dbReference>
<dbReference type="InterPro" id="IPR045860">
    <property type="entry name" value="Snake_toxin-like_sf"/>
</dbReference>
<reference evidence="8" key="1">
    <citation type="submission" date="2025-08" db="UniProtKB">
        <authorList>
            <consortium name="Ensembl"/>
        </authorList>
    </citation>
    <scope>IDENTIFICATION</scope>
</reference>
<dbReference type="AlphaFoldDB" id="A0A8C2UKW0"/>
<evidence type="ECO:0000313" key="9">
    <source>
        <dbReference type="Proteomes" id="UP000694398"/>
    </source>
</evidence>
<dbReference type="OrthoDB" id="9443273at2759"/>